<proteinExistence type="inferred from homology"/>
<evidence type="ECO:0000256" key="11">
    <source>
        <dbReference type="ARBA" id="ARBA00029774"/>
    </source>
</evidence>
<comment type="catalytic activity">
    <reaction evidence="12">
        <text>L-threonine + hydrogencarbonate + ATP = L-threonylcarbamoyladenylate + diphosphate + H2O</text>
        <dbReference type="Rhea" id="RHEA:36407"/>
        <dbReference type="ChEBI" id="CHEBI:15377"/>
        <dbReference type="ChEBI" id="CHEBI:17544"/>
        <dbReference type="ChEBI" id="CHEBI:30616"/>
        <dbReference type="ChEBI" id="CHEBI:33019"/>
        <dbReference type="ChEBI" id="CHEBI:57926"/>
        <dbReference type="ChEBI" id="CHEBI:73682"/>
        <dbReference type="EC" id="2.7.7.87"/>
    </reaction>
</comment>
<dbReference type="Gene3D" id="3.40.50.11030">
    <property type="entry name" value="Threonylcarbamoyl-AMP synthase, C-terminal domain"/>
    <property type="match status" value="1"/>
</dbReference>
<dbReference type="InterPro" id="IPR050156">
    <property type="entry name" value="TC-AMP_synthase_SUA5"/>
</dbReference>
<evidence type="ECO:0000256" key="8">
    <source>
        <dbReference type="ARBA" id="ARBA00022695"/>
    </source>
</evidence>
<keyword evidence="7" id="KW-0819">tRNA processing</keyword>
<dbReference type="SUPFAM" id="SSF55821">
    <property type="entry name" value="YrdC/RibB"/>
    <property type="match status" value="1"/>
</dbReference>
<comment type="similarity">
    <text evidence="2">Belongs to the SUA5 family.</text>
</comment>
<evidence type="ECO:0000256" key="5">
    <source>
        <dbReference type="ARBA" id="ARBA00022490"/>
    </source>
</evidence>
<dbReference type="PROSITE" id="PS51163">
    <property type="entry name" value="YRDC"/>
    <property type="match status" value="1"/>
</dbReference>
<gene>
    <name evidence="15" type="ORF">EG327_003002</name>
</gene>
<keyword evidence="6" id="KW-0808">Transferase</keyword>
<dbReference type="AlphaFoldDB" id="A0A8H3VVU7"/>
<accession>A0A8H3VVU7</accession>
<comment type="function">
    <text evidence="13">Required for the formation of a threonylcarbamoyl group on adenosine at position 37 (t(6)A37) in tRNAs that read codons beginning with adenine. Likely catalyzes the conversion of L-threonine, HCO(3)(-)/CO(2) and ATP to give threonylcarbamoyl-AMP (TC-AMP) as the acyladenylate intermediate, with the release of diphosphate. Required for normal translation, by ensuring translation fidelity at the level of codon recognition, appropriate translation initiation selection and maintenance of reading frame. Also involved in telomere replication. Binds to single-stranded telomeric (ssTG) DNA and positively regulates telomere length.</text>
</comment>
<dbReference type="GO" id="GO:0005524">
    <property type="term" value="F:ATP binding"/>
    <property type="evidence" value="ECO:0007669"/>
    <property type="project" value="UniProtKB-KW"/>
</dbReference>
<dbReference type="GO" id="GO:0006450">
    <property type="term" value="P:regulation of translational fidelity"/>
    <property type="evidence" value="ECO:0007669"/>
    <property type="project" value="TreeGrafter"/>
</dbReference>
<evidence type="ECO:0000256" key="7">
    <source>
        <dbReference type="ARBA" id="ARBA00022694"/>
    </source>
</evidence>
<comment type="subcellular location">
    <subcellularLocation>
        <location evidence="1">Cytoplasm</location>
    </subcellularLocation>
</comment>
<dbReference type="EC" id="2.7.7.87" evidence="3"/>
<dbReference type="GO" id="GO:0061710">
    <property type="term" value="F:L-threonylcarbamoyladenylate synthase"/>
    <property type="evidence" value="ECO:0007669"/>
    <property type="project" value="UniProtKB-EC"/>
</dbReference>
<dbReference type="EMBL" id="WNWR01000002">
    <property type="protein sequence ID" value="KAE9994738.1"/>
    <property type="molecule type" value="Genomic_DNA"/>
</dbReference>
<evidence type="ECO:0000313" key="15">
    <source>
        <dbReference type="EMBL" id="KAE9994738.1"/>
    </source>
</evidence>
<dbReference type="GO" id="GO:0002949">
    <property type="term" value="P:tRNA threonylcarbamoyladenosine modification"/>
    <property type="evidence" value="ECO:0007669"/>
    <property type="project" value="UniProtKB-ARBA"/>
</dbReference>
<feature type="domain" description="YrdC-like" evidence="14">
    <location>
        <begin position="93"/>
        <end position="295"/>
    </location>
</feature>
<evidence type="ECO:0000256" key="9">
    <source>
        <dbReference type="ARBA" id="ARBA00022741"/>
    </source>
</evidence>
<evidence type="ECO:0000256" key="13">
    <source>
        <dbReference type="ARBA" id="ARBA00056339"/>
    </source>
</evidence>
<dbReference type="GO" id="GO:0000049">
    <property type="term" value="F:tRNA binding"/>
    <property type="evidence" value="ECO:0007669"/>
    <property type="project" value="TreeGrafter"/>
</dbReference>
<keyword evidence="8" id="KW-0548">Nucleotidyltransferase</keyword>
<keyword evidence="5" id="KW-0963">Cytoplasm</keyword>
<dbReference type="Pfam" id="PF01300">
    <property type="entry name" value="Sua5_yciO_yrdC"/>
    <property type="match status" value="1"/>
</dbReference>
<dbReference type="InterPro" id="IPR017945">
    <property type="entry name" value="DHBP_synth_RibB-like_a/b_dom"/>
</dbReference>
<keyword evidence="10" id="KW-0067">ATP-binding</keyword>
<dbReference type="InterPro" id="IPR006070">
    <property type="entry name" value="Sua5-like_dom"/>
</dbReference>
<keyword evidence="9" id="KW-0547">Nucleotide-binding</keyword>
<dbReference type="Pfam" id="PF03481">
    <property type="entry name" value="Sua5_C"/>
    <property type="match status" value="1"/>
</dbReference>
<dbReference type="InterPro" id="IPR038385">
    <property type="entry name" value="Sua5/YwlC_C"/>
</dbReference>
<keyword evidence="16" id="KW-1185">Reference proteome</keyword>
<name>A0A8H3VVU7_VENIN</name>
<dbReference type="NCBIfam" id="TIGR00057">
    <property type="entry name" value="L-threonylcarbamoyladenylate synthase"/>
    <property type="match status" value="1"/>
</dbReference>
<evidence type="ECO:0000256" key="4">
    <source>
        <dbReference type="ARBA" id="ARBA00015492"/>
    </source>
</evidence>
<dbReference type="GO" id="GO:0003725">
    <property type="term" value="F:double-stranded RNA binding"/>
    <property type="evidence" value="ECO:0007669"/>
    <property type="project" value="InterPro"/>
</dbReference>
<dbReference type="FunFam" id="3.90.870.10:FF:000008">
    <property type="entry name" value="Threonylcarbamoyl-AMP synthase"/>
    <property type="match status" value="1"/>
</dbReference>
<evidence type="ECO:0000256" key="1">
    <source>
        <dbReference type="ARBA" id="ARBA00004496"/>
    </source>
</evidence>
<dbReference type="PANTHER" id="PTHR17490">
    <property type="entry name" value="SUA5"/>
    <property type="match status" value="1"/>
</dbReference>
<reference evidence="15 16" key="1">
    <citation type="submission" date="2019-07" db="EMBL/GenBank/DDBJ databases">
        <title>Venturia inaequalis Genome Resource.</title>
        <authorList>
            <person name="Lichtner F.J."/>
        </authorList>
    </citation>
    <scope>NUCLEOTIDE SEQUENCE [LARGE SCALE GENOMIC DNA]</scope>
    <source>
        <strain evidence="15 16">DMI_063113</strain>
    </source>
</reference>
<evidence type="ECO:0000313" key="16">
    <source>
        <dbReference type="Proteomes" id="UP000490939"/>
    </source>
</evidence>
<evidence type="ECO:0000256" key="12">
    <source>
        <dbReference type="ARBA" id="ARBA00048366"/>
    </source>
</evidence>
<dbReference type="Gene3D" id="3.90.870.10">
    <property type="entry name" value="DHBP synthase"/>
    <property type="match status" value="1"/>
</dbReference>
<dbReference type="Proteomes" id="UP000490939">
    <property type="component" value="Unassembled WGS sequence"/>
</dbReference>
<evidence type="ECO:0000256" key="2">
    <source>
        <dbReference type="ARBA" id="ARBA00007663"/>
    </source>
</evidence>
<evidence type="ECO:0000259" key="14">
    <source>
        <dbReference type="PROSITE" id="PS51163"/>
    </source>
</evidence>
<protein>
    <recommendedName>
        <fullName evidence="4">Threonylcarbamoyl-AMP synthase</fullName>
        <ecNumber evidence="3">2.7.7.87</ecNumber>
    </recommendedName>
    <alternativeName>
        <fullName evidence="11">L-threonylcarbamoyladenylate synthase</fullName>
    </alternativeName>
</protein>
<organism evidence="15 16">
    <name type="scientific">Venturia inaequalis</name>
    <name type="common">Apple scab fungus</name>
    <dbReference type="NCBI Taxonomy" id="5025"/>
    <lineage>
        <taxon>Eukaryota</taxon>
        <taxon>Fungi</taxon>
        <taxon>Dikarya</taxon>
        <taxon>Ascomycota</taxon>
        <taxon>Pezizomycotina</taxon>
        <taxon>Dothideomycetes</taxon>
        <taxon>Pleosporomycetidae</taxon>
        <taxon>Venturiales</taxon>
        <taxon>Venturiaceae</taxon>
        <taxon>Venturia</taxon>
    </lineage>
</organism>
<dbReference type="PANTHER" id="PTHR17490:SF16">
    <property type="entry name" value="THREONYLCARBAMOYL-AMP SYNTHASE"/>
    <property type="match status" value="1"/>
</dbReference>
<evidence type="ECO:0000256" key="10">
    <source>
        <dbReference type="ARBA" id="ARBA00022840"/>
    </source>
</evidence>
<sequence>MRPIALATTNVFARTTSRLPFLPSLRRLVSIEAPVAVLSSAAMISESTATAPERHTAILPVDASRIGQIILKEGADFVLEDWDIELDQASQGVKHLQLAARQLRDSNIPVAFPTETVYGLGADATRSEAVKGIYKAKQRPSDNPLIVHFASLRQLKDLLRGNANGPADGELQDPIPAIYKPLIRKFWPGPLTIILPNPTDSVLAPEVTAGLTTFGARMPRNLLALVLLKLANVPIAAPSANASTKPSPTAAEHVKEDLNGRIDYILDGGPCDVGMESTVVDGLSDPPAILRPGGISIEQVRQCEGWENVVVGYKDASEKGDSAPRAPGMKYRHYSPKAKVVLHEAGSKMPDIKSFVQTADSGSSIGIIRTRNWPLGLGQTELSSSPEGGNRSREAVSNGAPILVHKEIGSVAGSQITNQAVLQALANIIPTPRPVARQLSLAKCTIWDIDLGATTEEIARGLFWALRDLDRRGVDAIFVEGINDGEGDGDDAAVMNRLRKAAAVEIS</sequence>
<evidence type="ECO:0000256" key="3">
    <source>
        <dbReference type="ARBA" id="ARBA00012584"/>
    </source>
</evidence>
<evidence type="ECO:0000256" key="6">
    <source>
        <dbReference type="ARBA" id="ARBA00022679"/>
    </source>
</evidence>
<dbReference type="InterPro" id="IPR005145">
    <property type="entry name" value="Sua5_C"/>
</dbReference>
<dbReference type="GO" id="GO:0005737">
    <property type="term" value="C:cytoplasm"/>
    <property type="evidence" value="ECO:0007669"/>
    <property type="project" value="UniProtKB-SubCell"/>
</dbReference>
<comment type="caution">
    <text evidence="15">The sequence shown here is derived from an EMBL/GenBank/DDBJ whole genome shotgun (WGS) entry which is preliminary data.</text>
</comment>